<dbReference type="InterPro" id="IPR000594">
    <property type="entry name" value="ThiF_NAD_FAD-bd"/>
</dbReference>
<feature type="domain" description="THIF-type NAD/FAD binding fold" evidence="2">
    <location>
        <begin position="4"/>
        <end position="223"/>
    </location>
</feature>
<gene>
    <name evidence="3" type="ORF">PAF17_18505</name>
</gene>
<dbReference type="Proteomes" id="UP001165641">
    <property type="component" value="Unassembled WGS sequence"/>
</dbReference>
<keyword evidence="1" id="KW-0812">Transmembrane</keyword>
<reference evidence="3" key="1">
    <citation type="submission" date="2022-12" db="EMBL/GenBank/DDBJ databases">
        <title>Paracoccus onchidii sp. nov., isolated from a marine invertebrate from the South China Sea.</title>
        <authorList>
            <person name="Xu S."/>
            <person name="Liu Z."/>
            <person name="Xu Y."/>
        </authorList>
    </citation>
    <scope>NUCLEOTIDE SEQUENCE</scope>
    <source>
        <strain evidence="3">Z330</strain>
    </source>
</reference>
<dbReference type="Gene3D" id="3.40.50.720">
    <property type="entry name" value="NAD(P)-binding Rossmann-like Domain"/>
    <property type="match status" value="1"/>
</dbReference>
<dbReference type="InterPro" id="IPR035985">
    <property type="entry name" value="Ubiquitin-activating_enz"/>
</dbReference>
<evidence type="ECO:0000313" key="4">
    <source>
        <dbReference type="Proteomes" id="UP001165641"/>
    </source>
</evidence>
<organism evidence="3 4">
    <name type="scientific">Paracoccus onchidii</name>
    <dbReference type="NCBI Taxonomy" id="3017813"/>
    <lineage>
        <taxon>Bacteria</taxon>
        <taxon>Pseudomonadati</taxon>
        <taxon>Pseudomonadota</taxon>
        <taxon>Alphaproteobacteria</taxon>
        <taxon>Rhodobacterales</taxon>
        <taxon>Paracoccaceae</taxon>
        <taxon>Paracoccus</taxon>
    </lineage>
</organism>
<dbReference type="Pfam" id="PF00899">
    <property type="entry name" value="ThiF"/>
    <property type="match status" value="1"/>
</dbReference>
<proteinExistence type="predicted"/>
<keyword evidence="4" id="KW-1185">Reference proteome</keyword>
<dbReference type="RefSeq" id="WP_271890574.1">
    <property type="nucleotide sequence ID" value="NZ_JAQBIE010000036.1"/>
</dbReference>
<evidence type="ECO:0000256" key="1">
    <source>
        <dbReference type="SAM" id="Phobius"/>
    </source>
</evidence>
<keyword evidence="1" id="KW-0472">Membrane</keyword>
<name>A0ABT4ZJJ3_9RHOB</name>
<dbReference type="InterPro" id="IPR045886">
    <property type="entry name" value="ThiF/MoeB/HesA"/>
</dbReference>
<protein>
    <submittedName>
        <fullName evidence="3">HesA/MoeB/ThiF family protein</fullName>
    </submittedName>
</protein>
<dbReference type="CDD" id="cd00757">
    <property type="entry name" value="ThiF_MoeB_HesA_family"/>
    <property type="match status" value="1"/>
</dbReference>
<evidence type="ECO:0000313" key="3">
    <source>
        <dbReference type="EMBL" id="MDB6179478.1"/>
    </source>
</evidence>
<sequence>MNRYARQMMLPGFGQQAQKRLAAARVLVVGAGGLGAPVLQYLCGAGIGAIRLIDPDDVEESNLHRQTLFRMTDLGQPKSRVAASALAGLNPETALEPVVARLDPANVVHLARDIDLIVDCADSFAASYVLSDHAKRAGLPLISASVIGQQGYAGGFCANAPSLRAIFPALPRRMGSCASEGVLGPVVGILGALQAQMALAVLTGSDETPLGRLVSFDARNYRFGGFSFQNAIEPTHMPTFIAASQLRANDVLIDLRNADEGPAVSPDALRIHPENICAEAPPVATRTVLCCTSGLRAWNAAEKLAELRGGDYALLATG</sequence>
<comment type="caution">
    <text evidence="3">The sequence shown here is derived from an EMBL/GenBank/DDBJ whole genome shotgun (WGS) entry which is preliminary data.</text>
</comment>
<dbReference type="EMBL" id="JAQBIE010000036">
    <property type="protein sequence ID" value="MDB6179478.1"/>
    <property type="molecule type" value="Genomic_DNA"/>
</dbReference>
<evidence type="ECO:0000259" key="2">
    <source>
        <dbReference type="Pfam" id="PF00899"/>
    </source>
</evidence>
<keyword evidence="1" id="KW-1133">Transmembrane helix</keyword>
<dbReference type="PANTHER" id="PTHR10953">
    <property type="entry name" value="UBIQUITIN-ACTIVATING ENZYME E1"/>
    <property type="match status" value="1"/>
</dbReference>
<dbReference type="SUPFAM" id="SSF69572">
    <property type="entry name" value="Activating enzymes of the ubiquitin-like proteins"/>
    <property type="match status" value="1"/>
</dbReference>
<feature type="transmembrane region" description="Helical" evidence="1">
    <location>
        <begin position="21"/>
        <end position="42"/>
    </location>
</feature>
<dbReference type="PANTHER" id="PTHR10953:SF102">
    <property type="entry name" value="ADENYLYLTRANSFERASE AND SULFURTRANSFERASE MOCS3"/>
    <property type="match status" value="1"/>
</dbReference>
<accession>A0ABT4ZJJ3</accession>